<protein>
    <submittedName>
        <fullName evidence="1">Putative LOC101859178 [Aplysia californica]</fullName>
    </submittedName>
</protein>
<proteinExistence type="predicted"/>
<dbReference type="AlphaFoldDB" id="A0A0K2V3X4"/>
<sequence length="147" mass="16525">APVCTERLKKIHKKNQRGAEVTLHFARKVDPKVTKQQVENVLKECKNCQSIDPHPITTVRGSLGVDGDGKRLATDITHWEGKKFLTVIDCGLSRFAVCREVVRESEEEITRMINPIFSELSPPNEILLITAAVSDRQCLETYVQNGL</sequence>
<evidence type="ECO:0000313" key="1">
    <source>
        <dbReference type="EMBL" id="CDW44666.1"/>
    </source>
</evidence>
<feature type="non-terminal residue" evidence="1">
    <location>
        <position position="1"/>
    </location>
</feature>
<name>A0A0K2V3X4_LEPSM</name>
<reference evidence="1" key="1">
    <citation type="submission" date="2014-05" db="EMBL/GenBank/DDBJ databases">
        <authorList>
            <person name="Chronopoulou M."/>
        </authorList>
    </citation>
    <scope>NUCLEOTIDE SEQUENCE</scope>
    <source>
        <tissue evidence="1">Whole organism</tissue>
    </source>
</reference>
<accession>A0A0K2V3X4</accession>
<dbReference type="EMBL" id="HACA01027305">
    <property type="protein sequence ID" value="CDW44666.1"/>
    <property type="molecule type" value="Transcribed_RNA"/>
</dbReference>
<dbReference type="OrthoDB" id="6378490at2759"/>
<organism evidence="1">
    <name type="scientific">Lepeophtheirus salmonis</name>
    <name type="common">Salmon louse</name>
    <name type="synonym">Caligus salmonis</name>
    <dbReference type="NCBI Taxonomy" id="72036"/>
    <lineage>
        <taxon>Eukaryota</taxon>
        <taxon>Metazoa</taxon>
        <taxon>Ecdysozoa</taxon>
        <taxon>Arthropoda</taxon>
        <taxon>Crustacea</taxon>
        <taxon>Multicrustacea</taxon>
        <taxon>Hexanauplia</taxon>
        <taxon>Copepoda</taxon>
        <taxon>Siphonostomatoida</taxon>
        <taxon>Caligidae</taxon>
        <taxon>Lepeophtheirus</taxon>
    </lineage>
</organism>